<name>A0A0E0EMB9_9ORYZ</name>
<dbReference type="EnsemblPlants" id="OMERI08G14190.1">
    <property type="protein sequence ID" value="OMERI08G14190.1"/>
    <property type="gene ID" value="OMERI08G14190"/>
</dbReference>
<reference evidence="2" key="1">
    <citation type="submission" date="2015-04" db="UniProtKB">
        <authorList>
            <consortium name="EnsemblPlants"/>
        </authorList>
    </citation>
    <scope>IDENTIFICATION</scope>
</reference>
<reference evidence="2" key="2">
    <citation type="submission" date="2018-05" db="EMBL/GenBank/DDBJ databases">
        <title>OmerRS3 (Oryza meridionalis Reference Sequence Version 3).</title>
        <authorList>
            <person name="Zhang J."/>
            <person name="Kudrna D."/>
            <person name="Lee S."/>
            <person name="Talag J."/>
            <person name="Welchert J."/>
            <person name="Wing R.A."/>
        </authorList>
    </citation>
    <scope>NUCLEOTIDE SEQUENCE [LARGE SCALE GENOMIC DNA]</scope>
    <source>
        <strain evidence="2">cv. OR44</strain>
    </source>
</reference>
<dbReference type="Gramene" id="OMERI08G14190.1">
    <property type="protein sequence ID" value="OMERI08G14190.1"/>
    <property type="gene ID" value="OMERI08G14190"/>
</dbReference>
<evidence type="ECO:0000313" key="3">
    <source>
        <dbReference type="Proteomes" id="UP000008021"/>
    </source>
</evidence>
<protein>
    <submittedName>
        <fullName evidence="2">Uncharacterized protein</fullName>
    </submittedName>
</protein>
<feature type="compositionally biased region" description="Gly residues" evidence="1">
    <location>
        <begin position="119"/>
        <end position="138"/>
    </location>
</feature>
<organism evidence="2">
    <name type="scientific">Oryza meridionalis</name>
    <dbReference type="NCBI Taxonomy" id="40149"/>
    <lineage>
        <taxon>Eukaryota</taxon>
        <taxon>Viridiplantae</taxon>
        <taxon>Streptophyta</taxon>
        <taxon>Embryophyta</taxon>
        <taxon>Tracheophyta</taxon>
        <taxon>Spermatophyta</taxon>
        <taxon>Magnoliopsida</taxon>
        <taxon>Liliopsida</taxon>
        <taxon>Poales</taxon>
        <taxon>Poaceae</taxon>
        <taxon>BOP clade</taxon>
        <taxon>Oryzoideae</taxon>
        <taxon>Oryzeae</taxon>
        <taxon>Oryzinae</taxon>
        <taxon>Oryza</taxon>
    </lineage>
</organism>
<proteinExistence type="predicted"/>
<evidence type="ECO:0000313" key="2">
    <source>
        <dbReference type="EnsemblPlants" id="OMERI08G14190.1"/>
    </source>
</evidence>
<dbReference type="AlphaFoldDB" id="A0A0E0EMB9"/>
<sequence length="225" mass="24343">MEGSGPFFPILALPSSPWPTHPPSRRRRRRKSYSGGSVGGKRRWRGAATGDGAGRRRTMARRWVGSSARSVWGEGERERGERHGAVRGERRRRQPQRMVTTRRRRMATTSAAVAQASDQGGGGGGGRVLAESGGDGGQGAEEVAVAARGEGACGWEAAGGDAVSWMILRRRRLGSGARNGWGRKRVWEEREREGESISRGAHDWQASLDWPILAIEGANLASHIA</sequence>
<feature type="compositionally biased region" description="Basic and acidic residues" evidence="1">
    <location>
        <begin position="74"/>
        <end position="88"/>
    </location>
</feature>
<feature type="compositionally biased region" description="Polar residues" evidence="1">
    <location>
        <begin position="108"/>
        <end position="118"/>
    </location>
</feature>
<dbReference type="Proteomes" id="UP000008021">
    <property type="component" value="Chromosome 8"/>
</dbReference>
<feature type="compositionally biased region" description="Basic residues" evidence="1">
    <location>
        <begin position="23"/>
        <end position="32"/>
    </location>
</feature>
<evidence type="ECO:0000256" key="1">
    <source>
        <dbReference type="SAM" id="MobiDB-lite"/>
    </source>
</evidence>
<dbReference type="HOGENOM" id="CLU_1231589_0_0_1"/>
<feature type="compositionally biased region" description="Basic residues" evidence="1">
    <location>
        <begin position="89"/>
        <end position="106"/>
    </location>
</feature>
<keyword evidence="3" id="KW-1185">Reference proteome</keyword>
<accession>A0A0E0EMB9</accession>
<feature type="region of interest" description="Disordered" evidence="1">
    <location>
        <begin position="1"/>
        <end position="138"/>
    </location>
</feature>